<comment type="pathway">
    <text evidence="8">Aromatic compound metabolism; 3,4-dihydroxybenzoate biosynthesis; 3-dehydroquinate from D-quinate (NAD(+) route).</text>
</comment>
<dbReference type="SUPFAM" id="SSF51735">
    <property type="entry name" value="NAD(P)-binding Rossmann-fold domains"/>
    <property type="match status" value="1"/>
</dbReference>
<dbReference type="InterPro" id="IPR022893">
    <property type="entry name" value="Shikimate_DH_fam"/>
</dbReference>
<feature type="binding site" evidence="9">
    <location>
        <position position="245"/>
    </location>
    <ligand>
        <name>NADP(+)</name>
        <dbReference type="ChEBI" id="CHEBI:58349"/>
    </ligand>
</feature>
<dbReference type="FunCoup" id="A0A2S8SUH7">
    <property type="interactions" value="414"/>
</dbReference>
<keyword evidence="13" id="KW-1185">Reference proteome</keyword>
<evidence type="ECO:0000256" key="8">
    <source>
        <dbReference type="ARBA" id="ARBA00060613"/>
    </source>
</evidence>
<evidence type="ECO:0000256" key="6">
    <source>
        <dbReference type="ARBA" id="ARBA00023141"/>
    </source>
</evidence>
<dbReference type="FunFam" id="3.40.50.720:FF:000086">
    <property type="entry name" value="Quinate/shikimate dehydrogenase"/>
    <property type="match status" value="1"/>
</dbReference>
<evidence type="ECO:0000259" key="11">
    <source>
        <dbReference type="Pfam" id="PF08501"/>
    </source>
</evidence>
<name>A0A2S8SUH7_9BACT</name>
<dbReference type="Pfam" id="PF08501">
    <property type="entry name" value="Shikimate_dh_N"/>
    <property type="match status" value="1"/>
</dbReference>
<dbReference type="InParanoid" id="A0A2S8SUH7"/>
<sequence>MISTRTRALAILGDPIEHSLTPRIQNLALHQIGADLVNLAFRVAPQNLELAVRGAQSLGFLGLMITIPHKEAVLQFCDELHPSARAMGAANLLQFRSDGKIVGHSSDGWAAIKSLEEENVRVKNQRIAILGGGGAARSLALTFALEGAAHISILNRTLSRAVSIAEEVQKLGVSASAETLQENSLRDVDLLVNSTSLGMTPNISETPISQSLLRRDLAVYDIVYNPLETQLLREAREVGSKAIDGLGMLIYTNVYAAQVCANVEISAQTMREEALRALAEKHVS</sequence>
<dbReference type="Gene3D" id="3.40.50.720">
    <property type="entry name" value="NAD(P)-binding Rossmann-like Domain"/>
    <property type="match status" value="1"/>
</dbReference>
<dbReference type="GO" id="GO:0019632">
    <property type="term" value="P:shikimate metabolic process"/>
    <property type="evidence" value="ECO:0007669"/>
    <property type="project" value="InterPro"/>
</dbReference>
<keyword evidence="5 9" id="KW-0560">Oxidoreductase</keyword>
<dbReference type="HAMAP" id="MF_00222">
    <property type="entry name" value="Shikimate_DH_AroE"/>
    <property type="match status" value="1"/>
</dbReference>
<dbReference type="GO" id="GO:0009073">
    <property type="term" value="P:aromatic amino acid family biosynthetic process"/>
    <property type="evidence" value="ECO:0007669"/>
    <property type="project" value="UniProtKB-KW"/>
</dbReference>
<evidence type="ECO:0000313" key="13">
    <source>
        <dbReference type="Proteomes" id="UP000237684"/>
    </source>
</evidence>
<evidence type="ECO:0000259" key="10">
    <source>
        <dbReference type="Pfam" id="PF01488"/>
    </source>
</evidence>
<organism evidence="12 13">
    <name type="scientific">Abditibacterium utsteinense</name>
    <dbReference type="NCBI Taxonomy" id="1960156"/>
    <lineage>
        <taxon>Bacteria</taxon>
        <taxon>Pseudomonadati</taxon>
        <taxon>Abditibacteriota</taxon>
        <taxon>Abditibacteriia</taxon>
        <taxon>Abditibacteriales</taxon>
        <taxon>Abditibacteriaceae</taxon>
        <taxon>Abditibacterium</taxon>
    </lineage>
</organism>
<dbReference type="InterPro" id="IPR013708">
    <property type="entry name" value="Shikimate_DH-bd_N"/>
</dbReference>
<feature type="domain" description="Quinate/shikimate 5-dehydrogenase/glutamyl-tRNA reductase" evidence="10">
    <location>
        <begin position="121"/>
        <end position="212"/>
    </location>
</feature>
<dbReference type="EMBL" id="NIGF01000005">
    <property type="protein sequence ID" value="PQV64451.1"/>
    <property type="molecule type" value="Genomic_DNA"/>
</dbReference>
<dbReference type="InterPro" id="IPR006151">
    <property type="entry name" value="Shikm_DH/Glu-tRNA_Rdtase"/>
</dbReference>
<comment type="caution">
    <text evidence="9">Lacks conserved residue(s) required for the propagation of feature annotation.</text>
</comment>
<evidence type="ECO:0000256" key="3">
    <source>
        <dbReference type="ARBA" id="ARBA00022605"/>
    </source>
</evidence>
<feature type="active site" description="Proton acceptor" evidence="9">
    <location>
        <position position="70"/>
    </location>
</feature>
<protein>
    <recommendedName>
        <fullName evidence="2 9">Shikimate dehydrogenase (NADP(+))</fullName>
        <shortName evidence="9">SDH</shortName>
        <ecNumber evidence="2 9">1.1.1.25</ecNumber>
    </recommendedName>
</protein>
<evidence type="ECO:0000256" key="1">
    <source>
        <dbReference type="ARBA" id="ARBA00004871"/>
    </source>
</evidence>
<evidence type="ECO:0000256" key="7">
    <source>
        <dbReference type="ARBA" id="ARBA00049442"/>
    </source>
</evidence>
<comment type="catalytic activity">
    <reaction evidence="7 9">
        <text>shikimate + NADP(+) = 3-dehydroshikimate + NADPH + H(+)</text>
        <dbReference type="Rhea" id="RHEA:17737"/>
        <dbReference type="ChEBI" id="CHEBI:15378"/>
        <dbReference type="ChEBI" id="CHEBI:16630"/>
        <dbReference type="ChEBI" id="CHEBI:36208"/>
        <dbReference type="ChEBI" id="CHEBI:57783"/>
        <dbReference type="ChEBI" id="CHEBI:58349"/>
        <dbReference type="EC" id="1.1.1.25"/>
    </reaction>
</comment>
<dbReference type="CDD" id="cd01065">
    <property type="entry name" value="NAD_bind_Shikimate_DH"/>
    <property type="match status" value="1"/>
</dbReference>
<comment type="subunit">
    <text evidence="9">Homodimer.</text>
</comment>
<dbReference type="RefSeq" id="WP_105483237.1">
    <property type="nucleotide sequence ID" value="NZ_NIGF01000005.1"/>
</dbReference>
<feature type="domain" description="Shikimate dehydrogenase substrate binding N-terminal" evidence="11">
    <location>
        <begin position="11"/>
        <end position="92"/>
    </location>
</feature>
<comment type="similarity">
    <text evidence="9">Belongs to the shikimate dehydrogenase family.</text>
</comment>
<comment type="function">
    <text evidence="9">Involved in the biosynthesis of the chorismate, which leads to the biosynthesis of aromatic amino acids. Catalyzes the reversible NADPH linked reduction of 3-dehydroshikimate (DHSA) to yield shikimate (SA).</text>
</comment>
<accession>A0A2S8SUH7</accession>
<dbReference type="PANTHER" id="PTHR21089">
    <property type="entry name" value="SHIKIMATE DEHYDROGENASE"/>
    <property type="match status" value="1"/>
</dbReference>
<feature type="binding site" evidence="9">
    <location>
        <begin position="155"/>
        <end position="160"/>
    </location>
    <ligand>
        <name>NADP(+)</name>
        <dbReference type="ChEBI" id="CHEBI:58349"/>
    </ligand>
</feature>
<dbReference type="Proteomes" id="UP000237684">
    <property type="component" value="Unassembled WGS sequence"/>
</dbReference>
<dbReference type="InterPro" id="IPR011342">
    <property type="entry name" value="Shikimate_DH"/>
</dbReference>
<dbReference type="NCBIfam" id="TIGR00507">
    <property type="entry name" value="aroE"/>
    <property type="match status" value="1"/>
</dbReference>
<comment type="pathway">
    <text evidence="1 9">Metabolic intermediate biosynthesis; chorismate biosynthesis; chorismate from D-erythrose 4-phosphate and phosphoenolpyruvate: step 4/7.</text>
</comment>
<evidence type="ECO:0000256" key="4">
    <source>
        <dbReference type="ARBA" id="ARBA00022857"/>
    </source>
</evidence>
<evidence type="ECO:0000256" key="5">
    <source>
        <dbReference type="ARBA" id="ARBA00023002"/>
    </source>
</evidence>
<feature type="binding site" evidence="9">
    <location>
        <begin position="131"/>
        <end position="135"/>
    </location>
    <ligand>
        <name>NADP(+)</name>
        <dbReference type="ChEBI" id="CHEBI:58349"/>
    </ligand>
</feature>
<dbReference type="InterPro" id="IPR046346">
    <property type="entry name" value="Aminoacid_DH-like_N_sf"/>
</dbReference>
<dbReference type="AlphaFoldDB" id="A0A2S8SUH7"/>
<proteinExistence type="inferred from homology"/>
<keyword evidence="4 9" id="KW-0521">NADP</keyword>
<comment type="caution">
    <text evidence="12">The sequence shown here is derived from an EMBL/GenBank/DDBJ whole genome shotgun (WGS) entry which is preliminary data.</text>
</comment>
<dbReference type="GO" id="GO:0004764">
    <property type="term" value="F:shikimate 3-dehydrogenase (NADP+) activity"/>
    <property type="evidence" value="ECO:0007669"/>
    <property type="project" value="UniProtKB-UniRule"/>
</dbReference>
<dbReference type="UniPathway" id="UPA00053">
    <property type="reaction ID" value="UER00087"/>
</dbReference>
<reference evidence="12 13" key="1">
    <citation type="journal article" date="2018" name="Syst. Appl. Microbiol.">
        <title>Abditibacterium utsteinense sp. nov., the first cultivated member of candidate phylum FBP, isolated from ice-free Antarctic soil samples.</title>
        <authorList>
            <person name="Tahon G."/>
            <person name="Tytgat B."/>
            <person name="Lebbe L."/>
            <person name="Carlier A."/>
            <person name="Willems A."/>
        </authorList>
    </citation>
    <scope>NUCLEOTIDE SEQUENCE [LARGE SCALE GENOMIC DNA]</scope>
    <source>
        <strain evidence="12 13">LMG 29911</strain>
    </source>
</reference>
<keyword evidence="3 9" id="KW-0028">Amino-acid biosynthesis</keyword>
<feature type="binding site" evidence="9">
    <location>
        <position position="91"/>
    </location>
    <ligand>
        <name>shikimate</name>
        <dbReference type="ChEBI" id="CHEBI:36208"/>
    </ligand>
</feature>
<feature type="binding site" evidence="9">
    <location>
        <begin position="19"/>
        <end position="21"/>
    </location>
    <ligand>
        <name>shikimate</name>
        <dbReference type="ChEBI" id="CHEBI:36208"/>
    </ligand>
</feature>
<feature type="binding site" evidence="9">
    <location>
        <position position="222"/>
    </location>
    <ligand>
        <name>NADP(+)</name>
        <dbReference type="ChEBI" id="CHEBI:58349"/>
    </ligand>
</feature>
<evidence type="ECO:0000256" key="2">
    <source>
        <dbReference type="ARBA" id="ARBA00012962"/>
    </source>
</evidence>
<dbReference type="SUPFAM" id="SSF53223">
    <property type="entry name" value="Aminoacid dehydrogenase-like, N-terminal domain"/>
    <property type="match status" value="1"/>
</dbReference>
<dbReference type="EC" id="1.1.1.25" evidence="2 9"/>
<evidence type="ECO:0000313" key="12">
    <source>
        <dbReference type="EMBL" id="PQV64451.1"/>
    </source>
</evidence>
<dbReference type="Pfam" id="PF01488">
    <property type="entry name" value="Shikimate_DH"/>
    <property type="match status" value="1"/>
</dbReference>
<dbReference type="Gene3D" id="3.40.50.10860">
    <property type="entry name" value="Leucine Dehydrogenase, chain A, domain 1"/>
    <property type="match status" value="1"/>
</dbReference>
<evidence type="ECO:0000256" key="9">
    <source>
        <dbReference type="HAMAP-Rule" id="MF_00222"/>
    </source>
</evidence>
<dbReference type="GO" id="GO:0008652">
    <property type="term" value="P:amino acid biosynthetic process"/>
    <property type="evidence" value="ECO:0007669"/>
    <property type="project" value="UniProtKB-KW"/>
</dbReference>
<feature type="binding site" evidence="9">
    <location>
        <position position="224"/>
    </location>
    <ligand>
        <name>shikimate</name>
        <dbReference type="ChEBI" id="CHEBI:36208"/>
    </ligand>
</feature>
<feature type="binding site" evidence="9">
    <location>
        <position position="66"/>
    </location>
    <ligand>
        <name>shikimate</name>
        <dbReference type="ChEBI" id="CHEBI:36208"/>
    </ligand>
</feature>
<gene>
    <name evidence="9" type="primary">aroE</name>
    <name evidence="12" type="ORF">B1R32_105133</name>
</gene>
<dbReference type="InterPro" id="IPR036291">
    <property type="entry name" value="NAD(P)-bd_dom_sf"/>
</dbReference>
<dbReference type="PANTHER" id="PTHR21089:SF1">
    <property type="entry name" value="BIFUNCTIONAL 3-DEHYDROQUINATE DEHYDRATASE_SHIKIMATE DEHYDROGENASE, CHLOROPLASTIC"/>
    <property type="match status" value="1"/>
</dbReference>
<keyword evidence="6 9" id="KW-0057">Aromatic amino acid biosynthesis</keyword>
<dbReference type="OrthoDB" id="9792692at2"/>
<dbReference type="GO" id="GO:0050661">
    <property type="term" value="F:NADP binding"/>
    <property type="evidence" value="ECO:0007669"/>
    <property type="project" value="InterPro"/>
</dbReference>
<dbReference type="GO" id="GO:0009423">
    <property type="term" value="P:chorismate biosynthetic process"/>
    <property type="evidence" value="ECO:0007669"/>
    <property type="project" value="UniProtKB-UniRule"/>
</dbReference>
<feature type="binding site" evidence="9">
    <location>
        <position position="107"/>
    </location>
    <ligand>
        <name>shikimate</name>
        <dbReference type="ChEBI" id="CHEBI:36208"/>
    </ligand>
</feature>